<organism evidence="1 2">
    <name type="scientific">Candidatus Methanogaster sp</name>
    <dbReference type="NCBI Taxonomy" id="3386292"/>
    <lineage>
        <taxon>Archaea</taxon>
        <taxon>Methanobacteriati</taxon>
        <taxon>Methanobacteriota</taxon>
        <taxon>Stenosarchaea group</taxon>
        <taxon>Methanomicrobia</taxon>
        <taxon>Methanosarcinales</taxon>
        <taxon>ANME-2 cluster</taxon>
        <taxon>Candidatus Methanogasteraceae</taxon>
        <taxon>Candidatus Methanogaster</taxon>
    </lineage>
</organism>
<gene>
    <name evidence="1" type="ORF">C4B59_13995</name>
</gene>
<protein>
    <submittedName>
        <fullName evidence="1">Uncharacterized protein</fullName>
    </submittedName>
</protein>
<dbReference type="EMBL" id="PQXF01000043">
    <property type="protein sequence ID" value="PXF58039.1"/>
    <property type="molecule type" value="Genomic_DNA"/>
</dbReference>
<reference evidence="1" key="1">
    <citation type="submission" date="2018-01" db="EMBL/GenBank/DDBJ databases">
        <authorList>
            <person name="Krukenberg V."/>
        </authorList>
    </citation>
    <scope>NUCLEOTIDE SEQUENCE</scope>
    <source>
        <strain evidence="1">E20ANME2</strain>
    </source>
</reference>
<sequence length="139" mass="15408">MTAFFETFDHGADIGIRGRGKTLSEAFENGAKSMFSLLVEDLDTVIPEKSVTISCGSFDMEGLFVAWLNSLLAESDIQRLIFSDFKVKTQDLTLTGTAMGEPFDFSRHQRGVEVKGATFTELAVRQDGDWWIAQCVVDV</sequence>
<evidence type="ECO:0000313" key="1">
    <source>
        <dbReference type="EMBL" id="PXF58039.1"/>
    </source>
</evidence>
<evidence type="ECO:0000313" key="2">
    <source>
        <dbReference type="Proteomes" id="UP000248329"/>
    </source>
</evidence>
<comment type="caution">
    <text evidence="1">The sequence shown here is derived from an EMBL/GenBank/DDBJ whole genome shotgun (WGS) entry which is preliminary data.</text>
</comment>
<name>A0AC61KZG1_9EURY</name>
<dbReference type="Proteomes" id="UP000248329">
    <property type="component" value="Unassembled WGS sequence"/>
</dbReference>
<proteinExistence type="predicted"/>
<accession>A0AC61KZG1</accession>